<evidence type="ECO:0000256" key="4">
    <source>
        <dbReference type="ARBA" id="ARBA00023002"/>
    </source>
</evidence>
<evidence type="ECO:0000256" key="6">
    <source>
        <dbReference type="ARBA" id="ARBA00023014"/>
    </source>
</evidence>
<dbReference type="PANTHER" id="PTHR32439:SF9">
    <property type="entry name" value="BLR3264 PROTEIN"/>
    <property type="match status" value="1"/>
</dbReference>
<accession>A0A6J4SZW0</accession>
<evidence type="ECO:0000313" key="8">
    <source>
        <dbReference type="EMBL" id="CAA9510225.1"/>
    </source>
</evidence>
<keyword evidence="3" id="KW-0479">Metal-binding</keyword>
<proteinExistence type="predicted"/>
<dbReference type="Gene3D" id="3.90.480.10">
    <property type="entry name" value="Sulfite Reductase Hemoprotein,Domain 2"/>
    <property type="match status" value="1"/>
</dbReference>
<keyword evidence="4" id="KW-0560">Oxidoreductase</keyword>
<evidence type="ECO:0000256" key="3">
    <source>
        <dbReference type="ARBA" id="ARBA00022723"/>
    </source>
</evidence>
<gene>
    <name evidence="8" type="ORF">AVDCRST_MAG69-2443</name>
</gene>
<evidence type="ECO:0000256" key="1">
    <source>
        <dbReference type="ARBA" id="ARBA00022485"/>
    </source>
</evidence>
<dbReference type="GO" id="GO:0016491">
    <property type="term" value="F:oxidoreductase activity"/>
    <property type="evidence" value="ECO:0007669"/>
    <property type="project" value="UniProtKB-KW"/>
</dbReference>
<dbReference type="InterPro" id="IPR051329">
    <property type="entry name" value="NIR_SIR_4Fe-4S"/>
</dbReference>
<keyword evidence="6" id="KW-0411">Iron-sulfur</keyword>
<keyword evidence="2" id="KW-0349">Heme</keyword>
<dbReference type="Pfam" id="PF03460">
    <property type="entry name" value="NIR_SIR_ferr"/>
    <property type="match status" value="2"/>
</dbReference>
<dbReference type="InterPro" id="IPR036136">
    <property type="entry name" value="Nit/Sulf_reduc_fer-like_dom_sf"/>
</dbReference>
<evidence type="ECO:0000256" key="5">
    <source>
        <dbReference type="ARBA" id="ARBA00023004"/>
    </source>
</evidence>
<dbReference type="PANTHER" id="PTHR32439">
    <property type="entry name" value="FERREDOXIN--NITRITE REDUCTASE, CHLOROPLASTIC"/>
    <property type="match status" value="1"/>
</dbReference>
<dbReference type="InterPro" id="IPR005117">
    <property type="entry name" value="NiRdtase/SiRdtase_haem-b_fer"/>
</dbReference>
<dbReference type="Gene3D" id="3.30.413.10">
    <property type="entry name" value="Sulfite Reductase Hemoprotein, domain 1"/>
    <property type="match status" value="1"/>
</dbReference>
<feature type="domain" description="Nitrite/Sulfite reductase ferredoxin-like" evidence="7">
    <location>
        <begin position="265"/>
        <end position="326"/>
    </location>
</feature>
<dbReference type="EMBL" id="CADCVP010000265">
    <property type="protein sequence ID" value="CAA9510225.1"/>
    <property type="molecule type" value="Genomic_DNA"/>
</dbReference>
<keyword evidence="1" id="KW-0004">4Fe-4S</keyword>
<feature type="domain" description="Nitrite/Sulfite reductase ferredoxin-like" evidence="7">
    <location>
        <begin position="34"/>
        <end position="92"/>
    </location>
</feature>
<organism evidence="8">
    <name type="scientific">uncultured Solirubrobacteraceae bacterium</name>
    <dbReference type="NCBI Taxonomy" id="1162706"/>
    <lineage>
        <taxon>Bacteria</taxon>
        <taxon>Bacillati</taxon>
        <taxon>Actinomycetota</taxon>
        <taxon>Thermoleophilia</taxon>
        <taxon>Solirubrobacterales</taxon>
        <taxon>Solirubrobacteraceae</taxon>
        <taxon>environmental samples</taxon>
    </lineage>
</organism>
<dbReference type="GO" id="GO:0046872">
    <property type="term" value="F:metal ion binding"/>
    <property type="evidence" value="ECO:0007669"/>
    <property type="project" value="UniProtKB-KW"/>
</dbReference>
<dbReference type="SUPFAM" id="SSF55124">
    <property type="entry name" value="Nitrite/Sulfite reductase N-terminal domain-like"/>
    <property type="match status" value="2"/>
</dbReference>
<sequence length="448" mass="46076">MRTTRPRVCRHDPRGLGLMEDRCPGVLRLHPAADGQLLRVRLPGGRLTGDALTAIADIAEMGNGLIEITSRANVQIRGLHDRDAGRAAERLTSARALPSPEHDRVRNILADPLGGRDAAALVRTDGVVEDLDRGLCADPRFGDLPGRFLFAVEDGSGRTGGSQADVTLAAEPVEDGSGALLRLHLAGSPTTRTAARPAAADLALDAARAFLSVLGSMPASGRDRIWRIADLPGTELARLLAELGTHLVPGAGLGAGKPADAGLRRQGDGRWAVTALAPLGRLSPATARALARLADSGSALVRLSPARTVSVVDVEDAAVEHVARTLTDQGLVLDPASGWQGLTACAGLGACANARVDVRGAAAARADVRRVAGISVPEHWSACERGCGRPAVVALAATAGEAGIDVEQDGVDHRAGDVPEALDLLFAGATMRSSAGRFGAVVAGGTRP</sequence>
<protein>
    <submittedName>
        <fullName evidence="8">Cobalamin biosynthesis protein CobG</fullName>
    </submittedName>
</protein>
<dbReference type="AlphaFoldDB" id="A0A6J4SZW0"/>
<dbReference type="InterPro" id="IPR045854">
    <property type="entry name" value="NO2/SO3_Rdtase_4Fe4S_sf"/>
</dbReference>
<evidence type="ECO:0000259" key="7">
    <source>
        <dbReference type="Pfam" id="PF03460"/>
    </source>
</evidence>
<dbReference type="GO" id="GO:0051539">
    <property type="term" value="F:4 iron, 4 sulfur cluster binding"/>
    <property type="evidence" value="ECO:0007669"/>
    <property type="project" value="UniProtKB-KW"/>
</dbReference>
<reference evidence="8" key="1">
    <citation type="submission" date="2020-02" db="EMBL/GenBank/DDBJ databases">
        <authorList>
            <person name="Meier V. D."/>
        </authorList>
    </citation>
    <scope>NUCLEOTIDE SEQUENCE</scope>
    <source>
        <strain evidence="8">AVDCRST_MAG69</strain>
    </source>
</reference>
<name>A0A6J4SZW0_9ACTN</name>
<keyword evidence="5" id="KW-0408">Iron</keyword>
<evidence type="ECO:0000256" key="2">
    <source>
        <dbReference type="ARBA" id="ARBA00022617"/>
    </source>
</evidence>